<dbReference type="InterPro" id="IPR000477">
    <property type="entry name" value="RT_dom"/>
</dbReference>
<dbReference type="PANTHER" id="PTHR47027">
    <property type="entry name" value="REVERSE TRANSCRIPTASE DOMAIN-CONTAINING PROTEIN"/>
    <property type="match status" value="1"/>
</dbReference>
<feature type="domain" description="Reverse transcriptase" evidence="2">
    <location>
        <begin position="14"/>
        <end position="104"/>
    </location>
</feature>
<comment type="caution">
    <text evidence="3">The sequence shown here is derived from an EMBL/GenBank/DDBJ whole genome shotgun (WGS) entry which is preliminary data.</text>
</comment>
<name>A0ABR1ELL9_NECAM</name>
<sequence>MEYQEIRKPAGCRTPFEVVTGARQGAVGGPVLFNFNEIMRRTVAQCSAAIVLALSGCPSTDLEYADDVVLFAESTTKLQHVINLVSKLTAAYGLRLRPDECKQIWFSLKPGTGIGVDRQPELVDEFCYLECMLKNNGSYEKDIQQRCAKVISAFNSLTRRMLWAFTISLVLFALAHCGMLSFCREAKDCSSCAQSYTYAFGLREYCRWCVDAKQCVGPLSCPPGRAVVQRDSFRCPKKIQLKTDTSTYFVELGQHSFPLIDARCYQYDVISTPQMV</sequence>
<dbReference type="Pfam" id="PF00078">
    <property type="entry name" value="RVT_1"/>
    <property type="match status" value="1"/>
</dbReference>
<feature type="transmembrane region" description="Helical" evidence="1">
    <location>
        <begin position="162"/>
        <end position="182"/>
    </location>
</feature>
<keyword evidence="1" id="KW-0812">Transmembrane</keyword>
<dbReference type="EMBL" id="JAVFWL010000006">
    <property type="protein sequence ID" value="KAK6763580.1"/>
    <property type="molecule type" value="Genomic_DNA"/>
</dbReference>
<keyword evidence="1" id="KW-1133">Transmembrane helix</keyword>
<evidence type="ECO:0000313" key="3">
    <source>
        <dbReference type="EMBL" id="KAK6763580.1"/>
    </source>
</evidence>
<dbReference type="PANTHER" id="PTHR47027:SF20">
    <property type="entry name" value="REVERSE TRANSCRIPTASE-LIKE PROTEIN WITH RNA-DIRECTED DNA POLYMERASE DOMAIN"/>
    <property type="match status" value="1"/>
</dbReference>
<evidence type="ECO:0000256" key="1">
    <source>
        <dbReference type="SAM" id="Phobius"/>
    </source>
</evidence>
<proteinExistence type="predicted"/>
<reference evidence="3 4" key="1">
    <citation type="submission" date="2023-08" db="EMBL/GenBank/DDBJ databases">
        <title>A Necator americanus chromosomal reference genome.</title>
        <authorList>
            <person name="Ilik V."/>
            <person name="Petrzelkova K.J."/>
            <person name="Pardy F."/>
            <person name="Fuh T."/>
            <person name="Niatou-Singa F.S."/>
            <person name="Gouil Q."/>
            <person name="Baker L."/>
            <person name="Ritchie M.E."/>
            <person name="Jex A.R."/>
            <person name="Gazzola D."/>
            <person name="Li H."/>
            <person name="Toshio Fujiwara R."/>
            <person name="Zhan B."/>
            <person name="Aroian R.V."/>
            <person name="Pafco B."/>
            <person name="Schwarz E.M."/>
        </authorList>
    </citation>
    <scope>NUCLEOTIDE SEQUENCE [LARGE SCALE GENOMIC DNA]</scope>
    <source>
        <strain evidence="3 4">Aroian</strain>
        <tissue evidence="3">Whole animal</tissue>
    </source>
</reference>
<accession>A0ABR1ELL9</accession>
<evidence type="ECO:0000259" key="2">
    <source>
        <dbReference type="Pfam" id="PF00078"/>
    </source>
</evidence>
<gene>
    <name evidence="3" type="primary">Necator_chrX.g24217</name>
    <name evidence="3" type="ORF">RB195_024052</name>
</gene>
<protein>
    <recommendedName>
        <fullName evidence="2">Reverse transcriptase domain-containing protein</fullName>
    </recommendedName>
</protein>
<organism evidence="3 4">
    <name type="scientific">Necator americanus</name>
    <name type="common">Human hookworm</name>
    <dbReference type="NCBI Taxonomy" id="51031"/>
    <lineage>
        <taxon>Eukaryota</taxon>
        <taxon>Metazoa</taxon>
        <taxon>Ecdysozoa</taxon>
        <taxon>Nematoda</taxon>
        <taxon>Chromadorea</taxon>
        <taxon>Rhabditida</taxon>
        <taxon>Rhabditina</taxon>
        <taxon>Rhabditomorpha</taxon>
        <taxon>Strongyloidea</taxon>
        <taxon>Ancylostomatidae</taxon>
        <taxon>Bunostominae</taxon>
        <taxon>Necator</taxon>
    </lineage>
</organism>
<keyword evidence="1" id="KW-0472">Membrane</keyword>
<evidence type="ECO:0000313" key="4">
    <source>
        <dbReference type="Proteomes" id="UP001303046"/>
    </source>
</evidence>
<dbReference type="Proteomes" id="UP001303046">
    <property type="component" value="Unassembled WGS sequence"/>
</dbReference>
<keyword evidence="4" id="KW-1185">Reference proteome</keyword>